<reference evidence="1 2" key="1">
    <citation type="submission" date="2022-06" db="EMBL/GenBank/DDBJ databases">
        <authorList>
            <person name="Jeon C.O."/>
        </authorList>
    </citation>
    <scope>NUCLEOTIDE SEQUENCE [LARGE SCALE GENOMIC DNA]</scope>
    <source>
        <strain evidence="1 2">KCTC 13943</strain>
    </source>
</reference>
<dbReference type="EMBL" id="JAMQCR010000002">
    <property type="protein sequence ID" value="MCM2534217.1"/>
    <property type="molecule type" value="Genomic_DNA"/>
</dbReference>
<proteinExistence type="predicted"/>
<evidence type="ECO:0000313" key="2">
    <source>
        <dbReference type="Proteomes" id="UP001523262"/>
    </source>
</evidence>
<keyword evidence="2" id="KW-1185">Reference proteome</keyword>
<protein>
    <submittedName>
        <fullName evidence="1">Uncharacterized protein</fullName>
    </submittedName>
</protein>
<sequence length="47" mass="5578">MYHHLHVFHRARDAGIDDFKEAEKESAKITCTSQKRHLLWKILFGRG</sequence>
<comment type="caution">
    <text evidence="1">The sequence shown here is derived from an EMBL/GenBank/DDBJ whole genome shotgun (WGS) entry which is preliminary data.</text>
</comment>
<gene>
    <name evidence="1" type="ORF">NDK43_20005</name>
</gene>
<accession>A0ABT0WGN5</accession>
<evidence type="ECO:0000313" key="1">
    <source>
        <dbReference type="EMBL" id="MCM2534217.1"/>
    </source>
</evidence>
<dbReference type="Proteomes" id="UP001523262">
    <property type="component" value="Unassembled WGS sequence"/>
</dbReference>
<organism evidence="1 2">
    <name type="scientific">Neobacillus pocheonensis</name>
    <dbReference type="NCBI Taxonomy" id="363869"/>
    <lineage>
        <taxon>Bacteria</taxon>
        <taxon>Bacillati</taxon>
        <taxon>Bacillota</taxon>
        <taxon>Bacilli</taxon>
        <taxon>Bacillales</taxon>
        <taxon>Bacillaceae</taxon>
        <taxon>Neobacillus</taxon>
    </lineage>
</organism>
<name>A0ABT0WGN5_9BACI</name>